<reference evidence="9" key="1">
    <citation type="submission" date="2017-02" db="EMBL/GenBank/DDBJ databases">
        <authorList>
            <person name="Varghese N."/>
            <person name="Submissions S."/>
        </authorList>
    </citation>
    <scope>NUCLEOTIDE SEQUENCE [LARGE SCALE GENOMIC DNA]</scope>
    <source>
        <strain evidence="9">UM2</strain>
    </source>
</reference>
<dbReference type="GO" id="GO:0030170">
    <property type="term" value="F:pyridoxal phosphate binding"/>
    <property type="evidence" value="ECO:0007669"/>
    <property type="project" value="InterPro"/>
</dbReference>
<dbReference type="RefSeq" id="WP_079650731.1">
    <property type="nucleotide sequence ID" value="NZ_FUYM01000015.1"/>
</dbReference>
<evidence type="ECO:0000256" key="5">
    <source>
        <dbReference type="ARBA" id="ARBA00022679"/>
    </source>
</evidence>
<proteinExistence type="inferred from homology"/>
<dbReference type="GO" id="GO:0004838">
    <property type="term" value="F:L-tyrosine-2-oxoglutarate transaminase activity"/>
    <property type="evidence" value="ECO:0007669"/>
    <property type="project" value="TreeGrafter"/>
</dbReference>
<accession>A0A1T5GJ97</accession>
<dbReference type="PANTHER" id="PTHR11879">
    <property type="entry name" value="ASPARTATE AMINOTRANSFERASE"/>
    <property type="match status" value="1"/>
</dbReference>
<dbReference type="InterPro" id="IPR015421">
    <property type="entry name" value="PyrdxlP-dep_Trfase_major"/>
</dbReference>
<comment type="similarity">
    <text evidence="2">Belongs to the class-I pyridoxal-phosphate-dependent aminotransferase family.</text>
</comment>
<keyword evidence="6" id="KW-0663">Pyridoxal phosphate</keyword>
<dbReference type="GO" id="GO:0004069">
    <property type="term" value="F:L-aspartate:2-oxoglutarate aminotransferase activity"/>
    <property type="evidence" value="ECO:0007669"/>
    <property type="project" value="TreeGrafter"/>
</dbReference>
<sequence length="401" mass="42587">MITLDETTVAPPRALLGRLELQPSDSLLALIGMYAADPRANKIDLGVGVYKDEAGHTPVFTAVKAAEAKLLAEQPTKAYVGPEGDIGFFEGLAPILFGEAAPRARLAGLQTPGGTGALRLGAELIARNNPDAMIHVGGPTWPNHAPIFAATRLSLRQHRHIDLVTQELCFDDVLSALQAAVPGDAVLLHGCCHNPTGADFTIDQWEALGALMAKRGLLPFIDLAYQGLGASMDEDAAGVRIVARHCPELLVAYSCDKNFGLYRERVGALFVLAAEPEAAAVVQSNLLSLARANWSMPPDHGAAVVRLILESVELRAQWLAELDEVRTRIAAMRTGLAALDPALAFIGRQKGMFSTLPLSPDQVKAMREQHAIYMAGSGRINIAGLTPAKLAPLAAAFAAVR</sequence>
<evidence type="ECO:0000256" key="6">
    <source>
        <dbReference type="ARBA" id="ARBA00022898"/>
    </source>
</evidence>
<dbReference type="GO" id="GO:0005829">
    <property type="term" value="C:cytosol"/>
    <property type="evidence" value="ECO:0007669"/>
    <property type="project" value="TreeGrafter"/>
</dbReference>
<organism evidence="8 9">
    <name type="scientific">Rhizorhabdus histidinilytica</name>
    <dbReference type="NCBI Taxonomy" id="439228"/>
    <lineage>
        <taxon>Bacteria</taxon>
        <taxon>Pseudomonadati</taxon>
        <taxon>Pseudomonadota</taxon>
        <taxon>Alphaproteobacteria</taxon>
        <taxon>Sphingomonadales</taxon>
        <taxon>Sphingomonadaceae</taxon>
        <taxon>Rhizorhabdus</taxon>
    </lineage>
</organism>
<evidence type="ECO:0000313" key="9">
    <source>
        <dbReference type="Proteomes" id="UP000189818"/>
    </source>
</evidence>
<keyword evidence="5" id="KW-0808">Transferase</keyword>
<name>A0A1T5GJ97_9SPHN</name>
<evidence type="ECO:0000256" key="3">
    <source>
        <dbReference type="ARBA" id="ARBA00011738"/>
    </source>
</evidence>
<evidence type="ECO:0000256" key="2">
    <source>
        <dbReference type="ARBA" id="ARBA00007441"/>
    </source>
</evidence>
<evidence type="ECO:0000259" key="7">
    <source>
        <dbReference type="Pfam" id="PF00155"/>
    </source>
</evidence>
<dbReference type="CDD" id="cd00609">
    <property type="entry name" value="AAT_like"/>
    <property type="match status" value="1"/>
</dbReference>
<dbReference type="GO" id="GO:0042802">
    <property type="term" value="F:identical protein binding"/>
    <property type="evidence" value="ECO:0007669"/>
    <property type="project" value="TreeGrafter"/>
</dbReference>
<dbReference type="Gene3D" id="3.40.640.10">
    <property type="entry name" value="Type I PLP-dependent aspartate aminotransferase-like (Major domain)"/>
    <property type="match status" value="1"/>
</dbReference>
<dbReference type="AlphaFoldDB" id="A0A1T5GJ97"/>
<evidence type="ECO:0000256" key="4">
    <source>
        <dbReference type="ARBA" id="ARBA00022576"/>
    </source>
</evidence>
<dbReference type="Pfam" id="PF00155">
    <property type="entry name" value="Aminotran_1_2"/>
    <property type="match status" value="1"/>
</dbReference>
<dbReference type="GO" id="GO:0033585">
    <property type="term" value="P:L-phenylalanine biosynthetic process from chorismate via phenylpyruvate"/>
    <property type="evidence" value="ECO:0007669"/>
    <property type="project" value="TreeGrafter"/>
</dbReference>
<dbReference type="InterPro" id="IPR004839">
    <property type="entry name" value="Aminotransferase_I/II_large"/>
</dbReference>
<dbReference type="PRINTS" id="PR00799">
    <property type="entry name" value="TRANSAMINASE"/>
</dbReference>
<protein>
    <submittedName>
        <fullName evidence="8">Aromatic-amino-acid transaminase</fullName>
    </submittedName>
</protein>
<comment type="cofactor">
    <cofactor evidence="1">
        <name>pyridoxal 5'-phosphate</name>
        <dbReference type="ChEBI" id="CHEBI:597326"/>
    </cofactor>
</comment>
<dbReference type="InterPro" id="IPR015422">
    <property type="entry name" value="PyrdxlP-dep_Trfase_small"/>
</dbReference>
<keyword evidence="9" id="KW-1185">Reference proteome</keyword>
<evidence type="ECO:0000313" key="8">
    <source>
        <dbReference type="EMBL" id="SKC08455.1"/>
    </source>
</evidence>
<dbReference type="EMBL" id="FUYM01000015">
    <property type="protein sequence ID" value="SKC08455.1"/>
    <property type="molecule type" value="Genomic_DNA"/>
</dbReference>
<dbReference type="InterPro" id="IPR015424">
    <property type="entry name" value="PyrdxlP-dep_Trfase"/>
</dbReference>
<dbReference type="OrthoDB" id="9766445at2"/>
<dbReference type="SUPFAM" id="SSF53383">
    <property type="entry name" value="PLP-dependent transferases"/>
    <property type="match status" value="1"/>
</dbReference>
<dbReference type="NCBIfam" id="NF006719">
    <property type="entry name" value="PRK09257.1"/>
    <property type="match status" value="1"/>
</dbReference>
<dbReference type="InterPro" id="IPR000796">
    <property type="entry name" value="Asp_trans"/>
</dbReference>
<dbReference type="Gene3D" id="3.90.1150.10">
    <property type="entry name" value="Aspartate Aminotransferase, domain 1"/>
    <property type="match status" value="1"/>
</dbReference>
<evidence type="ECO:0000256" key="1">
    <source>
        <dbReference type="ARBA" id="ARBA00001933"/>
    </source>
</evidence>
<dbReference type="Proteomes" id="UP000189818">
    <property type="component" value="Unassembled WGS sequence"/>
</dbReference>
<comment type="subunit">
    <text evidence="3">Homodimer.</text>
</comment>
<dbReference type="STRING" id="439228.SAMN06295920_11550"/>
<feature type="domain" description="Aminotransferase class I/classII large" evidence="7">
    <location>
        <begin position="41"/>
        <end position="396"/>
    </location>
</feature>
<gene>
    <name evidence="8" type="ORF">SAMN06295920_11550</name>
</gene>
<dbReference type="PANTHER" id="PTHR11879:SF22">
    <property type="entry name" value="ASPARTATE AMINOTRANSFERASE, MITOCHONDRIAL"/>
    <property type="match status" value="1"/>
</dbReference>
<keyword evidence="4" id="KW-0032">Aminotransferase</keyword>